<sequence length="106" mass="11829">MQRIDRHAICALKAALVKVHKPNRLYSLISGRGSDWLGSPWGWRCVNETCVKEEKDPHTILPDLDTCKLTCARGSVIWPRPTGLVRIGKEEKHACQPNIFAVLVAG</sequence>
<name>A0A5B7E5P1_PORTR</name>
<organism evidence="2 3">
    <name type="scientific">Portunus trituberculatus</name>
    <name type="common">Swimming crab</name>
    <name type="synonym">Neptunus trituberculatus</name>
    <dbReference type="NCBI Taxonomy" id="210409"/>
    <lineage>
        <taxon>Eukaryota</taxon>
        <taxon>Metazoa</taxon>
        <taxon>Ecdysozoa</taxon>
        <taxon>Arthropoda</taxon>
        <taxon>Crustacea</taxon>
        <taxon>Multicrustacea</taxon>
        <taxon>Malacostraca</taxon>
        <taxon>Eumalacostraca</taxon>
        <taxon>Eucarida</taxon>
        <taxon>Decapoda</taxon>
        <taxon>Pleocyemata</taxon>
        <taxon>Brachyura</taxon>
        <taxon>Eubrachyura</taxon>
        <taxon>Portunoidea</taxon>
        <taxon>Portunidae</taxon>
        <taxon>Portuninae</taxon>
        <taxon>Portunus</taxon>
    </lineage>
</organism>
<dbReference type="EMBL" id="VSRR010001926">
    <property type="protein sequence ID" value="MPC28516.1"/>
    <property type="molecule type" value="Genomic_DNA"/>
</dbReference>
<evidence type="ECO:0000256" key="1">
    <source>
        <dbReference type="ARBA" id="ARBA00022801"/>
    </source>
</evidence>
<evidence type="ECO:0000313" key="3">
    <source>
        <dbReference type="Proteomes" id="UP000324222"/>
    </source>
</evidence>
<proteinExistence type="predicted"/>
<dbReference type="Proteomes" id="UP000324222">
    <property type="component" value="Unassembled WGS sequence"/>
</dbReference>
<dbReference type="AlphaFoldDB" id="A0A5B7E5P1"/>
<dbReference type="GO" id="GO:0016787">
    <property type="term" value="F:hydrolase activity"/>
    <property type="evidence" value="ECO:0007669"/>
    <property type="project" value="UniProtKB-KW"/>
</dbReference>
<comment type="caution">
    <text evidence="2">The sequence shown here is derived from an EMBL/GenBank/DDBJ whole genome shotgun (WGS) entry which is preliminary data.</text>
</comment>
<gene>
    <name evidence="2" type="ORF">E2C01_021721</name>
</gene>
<dbReference type="Gene3D" id="3.30.379.10">
    <property type="entry name" value="Chitobiase/beta-hexosaminidase domain 2-like"/>
    <property type="match status" value="1"/>
</dbReference>
<keyword evidence="1" id="KW-0378">Hydrolase</keyword>
<evidence type="ECO:0000313" key="2">
    <source>
        <dbReference type="EMBL" id="MPC28516.1"/>
    </source>
</evidence>
<accession>A0A5B7E5P1</accession>
<dbReference type="OrthoDB" id="428480at2759"/>
<keyword evidence="3" id="KW-1185">Reference proteome</keyword>
<reference evidence="2 3" key="1">
    <citation type="submission" date="2019-05" db="EMBL/GenBank/DDBJ databases">
        <title>Another draft genome of Portunus trituberculatus and its Hox gene families provides insights of decapod evolution.</title>
        <authorList>
            <person name="Jeong J.-H."/>
            <person name="Song I."/>
            <person name="Kim S."/>
            <person name="Choi T."/>
            <person name="Kim D."/>
            <person name="Ryu S."/>
            <person name="Kim W."/>
        </authorList>
    </citation>
    <scope>NUCLEOTIDE SEQUENCE [LARGE SCALE GENOMIC DNA]</scope>
    <source>
        <tissue evidence="2">Muscle</tissue>
    </source>
</reference>
<protein>
    <submittedName>
        <fullName evidence="2">Uncharacterized protein</fullName>
    </submittedName>
</protein>
<dbReference type="InterPro" id="IPR029018">
    <property type="entry name" value="Hex-like_dom2"/>
</dbReference>